<name>A0A9X1VXS9_9BURK</name>
<reference evidence="2" key="1">
    <citation type="submission" date="2022-03" db="EMBL/GenBank/DDBJ databases">
        <authorList>
            <person name="Woo C.Y."/>
        </authorList>
    </citation>
    <scope>NUCLEOTIDE SEQUENCE</scope>
    <source>
        <strain evidence="2">CYS-02</strain>
    </source>
</reference>
<evidence type="ECO:0000256" key="1">
    <source>
        <dbReference type="SAM" id="SignalP"/>
    </source>
</evidence>
<sequence>MVPHRFVLRSAAAAALLALLSACGGGDGDLATTTPSGGGATPTAAQQSAFISSYGGGLAALNSYSGLTSPAFLDTIDDSFLDAGYTKEQIRAHLAQEATARATTPDLVFPGVTLSNATITDCDAKGFCTLTATVTNADADSTATTFTTRVRLQDSKVRLYGDQAQAPTV</sequence>
<evidence type="ECO:0000313" key="3">
    <source>
        <dbReference type="Proteomes" id="UP001139447"/>
    </source>
</evidence>
<dbReference type="PROSITE" id="PS51257">
    <property type="entry name" value="PROKAR_LIPOPROTEIN"/>
    <property type="match status" value="1"/>
</dbReference>
<organism evidence="2 3">
    <name type="scientific">Variovorax terrae</name>
    <dbReference type="NCBI Taxonomy" id="2923278"/>
    <lineage>
        <taxon>Bacteria</taxon>
        <taxon>Pseudomonadati</taxon>
        <taxon>Pseudomonadota</taxon>
        <taxon>Betaproteobacteria</taxon>
        <taxon>Burkholderiales</taxon>
        <taxon>Comamonadaceae</taxon>
        <taxon>Variovorax</taxon>
    </lineage>
</organism>
<evidence type="ECO:0000313" key="2">
    <source>
        <dbReference type="EMBL" id="MCJ0763982.1"/>
    </source>
</evidence>
<comment type="caution">
    <text evidence="2">The sequence shown here is derived from an EMBL/GenBank/DDBJ whole genome shotgun (WGS) entry which is preliminary data.</text>
</comment>
<dbReference type="RefSeq" id="WP_243306554.1">
    <property type="nucleotide sequence ID" value="NZ_JALGBI010000001.1"/>
</dbReference>
<proteinExistence type="predicted"/>
<evidence type="ECO:0008006" key="4">
    <source>
        <dbReference type="Google" id="ProtNLM"/>
    </source>
</evidence>
<keyword evidence="1" id="KW-0732">Signal</keyword>
<feature type="chain" id="PRO_5040927888" description="Lipoprotein" evidence="1">
    <location>
        <begin position="25"/>
        <end position="169"/>
    </location>
</feature>
<accession>A0A9X1VXS9</accession>
<dbReference type="AlphaFoldDB" id="A0A9X1VXS9"/>
<dbReference type="Proteomes" id="UP001139447">
    <property type="component" value="Unassembled WGS sequence"/>
</dbReference>
<dbReference type="EMBL" id="JALGBI010000001">
    <property type="protein sequence ID" value="MCJ0763982.1"/>
    <property type="molecule type" value="Genomic_DNA"/>
</dbReference>
<feature type="signal peptide" evidence="1">
    <location>
        <begin position="1"/>
        <end position="24"/>
    </location>
</feature>
<gene>
    <name evidence="2" type="ORF">MMF98_12270</name>
</gene>
<protein>
    <recommendedName>
        <fullName evidence="4">Lipoprotein</fullName>
    </recommendedName>
</protein>
<keyword evidence="3" id="KW-1185">Reference proteome</keyword>